<gene>
    <name evidence="4" type="ORF">SELMODRAFT_425723</name>
</gene>
<feature type="region of interest" description="Disordered" evidence="2">
    <location>
        <begin position="1"/>
        <end position="22"/>
    </location>
</feature>
<dbReference type="InterPro" id="IPR004942">
    <property type="entry name" value="Roadblock/LAMTOR2_dom"/>
</dbReference>
<dbReference type="PANTHER" id="PTHR10779">
    <property type="entry name" value="DYNEIN LIGHT CHAIN ROADBLOCK"/>
    <property type="match status" value="1"/>
</dbReference>
<keyword evidence="5" id="KW-1185">Reference proteome</keyword>
<dbReference type="GO" id="GO:0007018">
    <property type="term" value="P:microtubule-based movement"/>
    <property type="evidence" value="ECO:0000318"/>
    <property type="project" value="GO_Central"/>
</dbReference>
<dbReference type="SUPFAM" id="SSF103196">
    <property type="entry name" value="Roadblock/LC7 domain"/>
    <property type="match status" value="1"/>
</dbReference>
<proteinExistence type="inferred from homology"/>
<dbReference type="KEGG" id="smo:SELMODRAFT_425723"/>
<evidence type="ECO:0000256" key="2">
    <source>
        <dbReference type="SAM" id="MobiDB-lite"/>
    </source>
</evidence>
<evidence type="ECO:0000259" key="3">
    <source>
        <dbReference type="SMART" id="SM00960"/>
    </source>
</evidence>
<dbReference type="AlphaFoldDB" id="D8SU26"/>
<evidence type="ECO:0000313" key="4">
    <source>
        <dbReference type="EMBL" id="EFJ12121.1"/>
    </source>
</evidence>
<accession>D8SU26</accession>
<evidence type="ECO:0000313" key="5">
    <source>
        <dbReference type="Proteomes" id="UP000001514"/>
    </source>
</evidence>
<protein>
    <recommendedName>
        <fullName evidence="3">Roadblock/LAMTOR2 domain-containing protein</fullName>
    </recommendedName>
</protein>
<feature type="compositionally biased region" description="Acidic residues" evidence="2">
    <location>
        <begin position="1"/>
        <end position="16"/>
    </location>
</feature>
<feature type="domain" description="Roadblock/LAMTOR2" evidence="3">
    <location>
        <begin position="39"/>
        <end position="127"/>
    </location>
</feature>
<dbReference type="EMBL" id="GL377641">
    <property type="protein sequence ID" value="EFJ12121.1"/>
    <property type="molecule type" value="Genomic_DNA"/>
</dbReference>
<organism evidence="5">
    <name type="scientific">Selaginella moellendorffii</name>
    <name type="common">Spikemoss</name>
    <dbReference type="NCBI Taxonomy" id="88036"/>
    <lineage>
        <taxon>Eukaryota</taxon>
        <taxon>Viridiplantae</taxon>
        <taxon>Streptophyta</taxon>
        <taxon>Embryophyta</taxon>
        <taxon>Tracheophyta</taxon>
        <taxon>Lycopodiopsida</taxon>
        <taxon>Selaginellales</taxon>
        <taxon>Selaginellaceae</taxon>
        <taxon>Selaginella</taxon>
    </lineage>
</organism>
<reference evidence="4 5" key="1">
    <citation type="journal article" date="2011" name="Science">
        <title>The Selaginella genome identifies genetic changes associated with the evolution of vascular plants.</title>
        <authorList>
            <person name="Banks J.A."/>
            <person name="Nishiyama T."/>
            <person name="Hasebe M."/>
            <person name="Bowman J.L."/>
            <person name="Gribskov M."/>
            <person name="dePamphilis C."/>
            <person name="Albert V.A."/>
            <person name="Aono N."/>
            <person name="Aoyama T."/>
            <person name="Ambrose B.A."/>
            <person name="Ashton N.W."/>
            <person name="Axtell M.J."/>
            <person name="Barker E."/>
            <person name="Barker M.S."/>
            <person name="Bennetzen J.L."/>
            <person name="Bonawitz N.D."/>
            <person name="Chapple C."/>
            <person name="Cheng C."/>
            <person name="Correa L.G."/>
            <person name="Dacre M."/>
            <person name="DeBarry J."/>
            <person name="Dreyer I."/>
            <person name="Elias M."/>
            <person name="Engstrom E.M."/>
            <person name="Estelle M."/>
            <person name="Feng L."/>
            <person name="Finet C."/>
            <person name="Floyd S.K."/>
            <person name="Frommer W.B."/>
            <person name="Fujita T."/>
            <person name="Gramzow L."/>
            <person name="Gutensohn M."/>
            <person name="Harholt J."/>
            <person name="Hattori M."/>
            <person name="Heyl A."/>
            <person name="Hirai T."/>
            <person name="Hiwatashi Y."/>
            <person name="Ishikawa M."/>
            <person name="Iwata M."/>
            <person name="Karol K.G."/>
            <person name="Koehler B."/>
            <person name="Kolukisaoglu U."/>
            <person name="Kubo M."/>
            <person name="Kurata T."/>
            <person name="Lalonde S."/>
            <person name="Li K."/>
            <person name="Li Y."/>
            <person name="Litt A."/>
            <person name="Lyons E."/>
            <person name="Manning G."/>
            <person name="Maruyama T."/>
            <person name="Michael T.P."/>
            <person name="Mikami K."/>
            <person name="Miyazaki S."/>
            <person name="Morinaga S."/>
            <person name="Murata T."/>
            <person name="Mueller-Roeber B."/>
            <person name="Nelson D.R."/>
            <person name="Obara M."/>
            <person name="Oguri Y."/>
            <person name="Olmstead R.G."/>
            <person name="Onodera N."/>
            <person name="Petersen B.L."/>
            <person name="Pils B."/>
            <person name="Prigge M."/>
            <person name="Rensing S.A."/>
            <person name="Riano-Pachon D.M."/>
            <person name="Roberts A.W."/>
            <person name="Sato Y."/>
            <person name="Scheller H.V."/>
            <person name="Schulz B."/>
            <person name="Schulz C."/>
            <person name="Shakirov E.V."/>
            <person name="Shibagaki N."/>
            <person name="Shinohara N."/>
            <person name="Shippen D.E."/>
            <person name="Soerensen I."/>
            <person name="Sotooka R."/>
            <person name="Sugimoto N."/>
            <person name="Sugita M."/>
            <person name="Sumikawa N."/>
            <person name="Tanurdzic M."/>
            <person name="Theissen G."/>
            <person name="Ulvskov P."/>
            <person name="Wakazuki S."/>
            <person name="Weng J.K."/>
            <person name="Willats W.W."/>
            <person name="Wipf D."/>
            <person name="Wolf P.G."/>
            <person name="Yang L."/>
            <person name="Zimmer A.D."/>
            <person name="Zhu Q."/>
            <person name="Mitros T."/>
            <person name="Hellsten U."/>
            <person name="Loque D."/>
            <person name="Otillar R."/>
            <person name="Salamov A."/>
            <person name="Schmutz J."/>
            <person name="Shapiro H."/>
            <person name="Lindquist E."/>
            <person name="Lucas S."/>
            <person name="Rokhsar D."/>
            <person name="Grigoriev I.V."/>
        </authorList>
    </citation>
    <scope>NUCLEOTIDE SEQUENCE [LARGE SCALE GENOMIC DNA]</scope>
</reference>
<comment type="similarity">
    <text evidence="1">Belongs to the GAMAD family.</text>
</comment>
<dbReference type="GO" id="GO:0045505">
    <property type="term" value="F:dynein intermediate chain binding"/>
    <property type="evidence" value="ECO:0000318"/>
    <property type="project" value="GO_Central"/>
</dbReference>
<dbReference type="Proteomes" id="UP000001514">
    <property type="component" value="Unassembled WGS sequence"/>
</dbReference>
<name>D8SU26_SELML</name>
<dbReference type="Gramene" id="EFJ12121">
    <property type="protein sequence ID" value="EFJ12121"/>
    <property type="gene ID" value="SELMODRAFT_425723"/>
</dbReference>
<dbReference type="eggNOG" id="KOG4115">
    <property type="taxonomic scope" value="Eukaryota"/>
</dbReference>
<dbReference type="SMART" id="SM00960">
    <property type="entry name" value="Robl_LC7"/>
    <property type="match status" value="1"/>
</dbReference>
<dbReference type="InParanoid" id="D8SU26"/>
<dbReference type="Pfam" id="PF03259">
    <property type="entry name" value="Robl_LC7"/>
    <property type="match status" value="1"/>
</dbReference>
<dbReference type="Gene3D" id="3.30.450.30">
    <property type="entry name" value="Dynein light chain 2a, cytoplasmic"/>
    <property type="match status" value="1"/>
</dbReference>
<dbReference type="GO" id="GO:0005868">
    <property type="term" value="C:cytoplasmic dynein complex"/>
    <property type="evidence" value="ECO:0000318"/>
    <property type="project" value="GO_Central"/>
</dbReference>
<dbReference type="STRING" id="88036.D8SU26"/>
<dbReference type="HOGENOM" id="CLU_113002_3_2_1"/>
<evidence type="ECO:0000256" key="1">
    <source>
        <dbReference type="ARBA" id="ARBA00007191"/>
    </source>
</evidence>
<dbReference type="GO" id="GO:0005737">
    <property type="term" value="C:cytoplasm"/>
    <property type="evidence" value="ECO:0000318"/>
    <property type="project" value="GO_Central"/>
</dbReference>
<sequence length="130" mass="14817">MEEKEQEEAPAEEEEEKAPVIVEVKKKKPHEFSQTKYHVEETVKKISSHRGILGTIVTDSLGIPITSTMDDQTTARYSSYMVPLATKAKDLIHDIESKDQVRLLRVRTKVHEIVVVPDGEFYVIVVQLTK</sequence>